<reference evidence="8 9" key="1">
    <citation type="submission" date="2017-04" db="EMBL/GenBank/DDBJ databases">
        <authorList>
            <person name="Afonso C.L."/>
            <person name="Miller P.J."/>
            <person name="Scott M.A."/>
            <person name="Spackman E."/>
            <person name="Goraichik I."/>
            <person name="Dimitrov K.M."/>
            <person name="Suarez D.L."/>
            <person name="Swayne D.E."/>
        </authorList>
    </citation>
    <scope>NUCLEOTIDE SEQUENCE [LARGE SCALE GENOMIC DNA]</scope>
    <source>
        <strain evidence="8 9">KR-140</strain>
    </source>
</reference>
<evidence type="ECO:0000313" key="8">
    <source>
        <dbReference type="EMBL" id="SMB97455.1"/>
    </source>
</evidence>
<keyword evidence="3 7" id="KW-0732">Signal</keyword>
<comment type="similarity">
    <text evidence="2">Belongs to the NlpA lipoprotein family.</text>
</comment>
<protein>
    <submittedName>
        <fullName evidence="8">D-methionine transport system substrate-binding protein</fullName>
    </submittedName>
</protein>
<dbReference type="InterPro" id="IPR004872">
    <property type="entry name" value="Lipoprotein_NlpA"/>
</dbReference>
<dbReference type="GO" id="GO:0016020">
    <property type="term" value="C:membrane"/>
    <property type="evidence" value="ECO:0007669"/>
    <property type="project" value="UniProtKB-SubCell"/>
</dbReference>
<evidence type="ECO:0000256" key="5">
    <source>
        <dbReference type="ARBA" id="ARBA00023139"/>
    </source>
</evidence>
<evidence type="ECO:0000256" key="6">
    <source>
        <dbReference type="ARBA" id="ARBA00023288"/>
    </source>
</evidence>
<accession>A0A1W1VVP8</accession>
<evidence type="ECO:0000313" key="9">
    <source>
        <dbReference type="Proteomes" id="UP000192582"/>
    </source>
</evidence>
<evidence type="ECO:0000256" key="7">
    <source>
        <dbReference type="SAM" id="SignalP"/>
    </source>
</evidence>
<evidence type="ECO:0000256" key="3">
    <source>
        <dbReference type="ARBA" id="ARBA00022729"/>
    </source>
</evidence>
<feature type="chain" id="PRO_5012167365" evidence="7">
    <location>
        <begin position="19"/>
        <end position="256"/>
    </location>
</feature>
<organism evidence="8 9">
    <name type="scientific">Deinococcus hopiensis KR-140</name>
    <dbReference type="NCBI Taxonomy" id="695939"/>
    <lineage>
        <taxon>Bacteria</taxon>
        <taxon>Thermotogati</taxon>
        <taxon>Deinococcota</taxon>
        <taxon>Deinococci</taxon>
        <taxon>Deinococcales</taxon>
        <taxon>Deinococcaceae</taxon>
        <taxon>Deinococcus</taxon>
    </lineage>
</organism>
<proteinExistence type="inferred from homology"/>
<dbReference type="PIRSF" id="PIRSF002854">
    <property type="entry name" value="MetQ"/>
    <property type="match status" value="1"/>
</dbReference>
<dbReference type="EMBL" id="FWWU01000011">
    <property type="protein sequence ID" value="SMB97455.1"/>
    <property type="molecule type" value="Genomic_DNA"/>
</dbReference>
<keyword evidence="5" id="KW-0564">Palmitate</keyword>
<dbReference type="RefSeq" id="WP_084051318.1">
    <property type="nucleotide sequence ID" value="NZ_FWWU01000011.1"/>
</dbReference>
<dbReference type="Proteomes" id="UP000192582">
    <property type="component" value="Unassembled WGS sequence"/>
</dbReference>
<sequence length="256" mass="27591">MRLTLPLSALILASTASAGTLRVGATPVPAGELLEFVKPILAKQGVELQIREFSDYVQPNVALGEGSLDANLFQHTPYLNAFQQNRPLNIVPVRGVYLPPLGLYSKRVAKVTELRSGATIAIPNDPSNGARALLLLERAGLIRLKPGAGVRAGLTDIVSNVKRLKFRELEAAQLPRSLQDVDAAIVNANYALDIGLSPTKDAIFHEERNSVYVNVLATTRNKAQNPDILKLAAALTSPEARAWLLKKYSGSVIPAF</sequence>
<comment type="subcellular location">
    <subcellularLocation>
        <location evidence="1">Membrane</location>
        <topology evidence="1">Lipid-anchor</topology>
    </subcellularLocation>
</comment>
<keyword evidence="6" id="KW-0449">Lipoprotein</keyword>
<evidence type="ECO:0000256" key="1">
    <source>
        <dbReference type="ARBA" id="ARBA00004635"/>
    </source>
</evidence>
<dbReference type="OrthoDB" id="9812878at2"/>
<evidence type="ECO:0000256" key="2">
    <source>
        <dbReference type="ARBA" id="ARBA00008973"/>
    </source>
</evidence>
<dbReference type="STRING" id="695939.SAMN00790413_05967"/>
<dbReference type="CDD" id="cd13597">
    <property type="entry name" value="PBP2_lipoprotein_Tp32"/>
    <property type="match status" value="1"/>
</dbReference>
<dbReference type="AlphaFoldDB" id="A0A1W1VVP8"/>
<feature type="signal peptide" evidence="7">
    <location>
        <begin position="1"/>
        <end position="18"/>
    </location>
</feature>
<gene>
    <name evidence="8" type="ORF">SAMN00790413_05967</name>
</gene>
<dbReference type="PANTHER" id="PTHR30429">
    <property type="entry name" value="D-METHIONINE-BINDING LIPOPROTEIN METQ"/>
    <property type="match status" value="1"/>
</dbReference>
<dbReference type="SUPFAM" id="SSF53850">
    <property type="entry name" value="Periplasmic binding protein-like II"/>
    <property type="match status" value="1"/>
</dbReference>
<name>A0A1W1VVP8_9DEIO</name>
<evidence type="ECO:0000256" key="4">
    <source>
        <dbReference type="ARBA" id="ARBA00023136"/>
    </source>
</evidence>
<keyword evidence="4" id="KW-0472">Membrane</keyword>
<dbReference type="Gene3D" id="3.40.190.10">
    <property type="entry name" value="Periplasmic binding protein-like II"/>
    <property type="match status" value="2"/>
</dbReference>
<dbReference type="Pfam" id="PF03180">
    <property type="entry name" value="Lipoprotein_9"/>
    <property type="match status" value="1"/>
</dbReference>
<keyword evidence="9" id="KW-1185">Reference proteome</keyword>
<dbReference type="PANTHER" id="PTHR30429:SF0">
    <property type="entry name" value="METHIONINE-BINDING LIPOPROTEIN METQ"/>
    <property type="match status" value="1"/>
</dbReference>